<evidence type="ECO:0000313" key="3">
    <source>
        <dbReference type="Proteomes" id="UP001139168"/>
    </source>
</evidence>
<dbReference type="InterPro" id="IPR050834">
    <property type="entry name" value="Glycosyltransf_2"/>
</dbReference>
<dbReference type="RefSeq" id="WP_227889747.1">
    <property type="nucleotide sequence ID" value="NZ_JAJFZQ010000002.1"/>
</dbReference>
<dbReference type="EMBL" id="JAJFZQ010000002">
    <property type="protein sequence ID" value="MCC3264896.1"/>
    <property type="molecule type" value="Genomic_DNA"/>
</dbReference>
<feature type="domain" description="Glycosyltransferase 2-like" evidence="1">
    <location>
        <begin position="5"/>
        <end position="164"/>
    </location>
</feature>
<organism evidence="2 3">
    <name type="scientific">Arthrobacter gengyunqii</name>
    <dbReference type="NCBI Taxonomy" id="2886940"/>
    <lineage>
        <taxon>Bacteria</taxon>
        <taxon>Bacillati</taxon>
        <taxon>Actinomycetota</taxon>
        <taxon>Actinomycetes</taxon>
        <taxon>Micrococcales</taxon>
        <taxon>Micrococcaceae</taxon>
        <taxon>Arthrobacter</taxon>
    </lineage>
</organism>
<accession>A0ABS8GGD5</accession>
<sequence length="257" mass="28141">MPTISVVIPSRNDAPLLADCLAALQRQTRPPDEVVVVDNGSTDDTAAVCAAAGVRRLFLSVPGIAGATAAGFDAASGDLLARLDADSVPPPDWVARVERILVAQGPMTAVTGPGDFYGGNRLTRWIGENIYIAGYIHVVGAFLGHPPLFGSNFGMSASMWAQLRPLVHRDLHQVHDDLDLSYQIRPWMSVLYDPTLRVGVSARPFDNWSGLKRRLVMAWQTFDLDFRGESPRARRRARRRARLQARRIAPPDQPAEA</sequence>
<evidence type="ECO:0000259" key="1">
    <source>
        <dbReference type="Pfam" id="PF00535"/>
    </source>
</evidence>
<dbReference type="SUPFAM" id="SSF53448">
    <property type="entry name" value="Nucleotide-diphospho-sugar transferases"/>
    <property type="match status" value="1"/>
</dbReference>
<dbReference type="CDD" id="cd00761">
    <property type="entry name" value="Glyco_tranf_GTA_type"/>
    <property type="match status" value="1"/>
</dbReference>
<dbReference type="Gene3D" id="3.90.550.10">
    <property type="entry name" value="Spore Coat Polysaccharide Biosynthesis Protein SpsA, Chain A"/>
    <property type="match status" value="1"/>
</dbReference>
<gene>
    <name evidence="2" type="ORF">LJ752_02410</name>
</gene>
<comment type="caution">
    <text evidence="2">The sequence shown here is derived from an EMBL/GenBank/DDBJ whole genome shotgun (WGS) entry which is preliminary data.</text>
</comment>
<protein>
    <submittedName>
        <fullName evidence="2">Glycosyltransferase family 2 protein</fullName>
    </submittedName>
</protein>
<dbReference type="PANTHER" id="PTHR43685:SF2">
    <property type="entry name" value="GLYCOSYLTRANSFERASE 2-LIKE DOMAIN-CONTAINING PROTEIN"/>
    <property type="match status" value="1"/>
</dbReference>
<dbReference type="InterPro" id="IPR001173">
    <property type="entry name" value="Glyco_trans_2-like"/>
</dbReference>
<reference evidence="2" key="1">
    <citation type="submission" date="2021-10" db="EMBL/GenBank/DDBJ databases">
        <title>Novel species in genus Arthrobacter.</title>
        <authorList>
            <person name="Liu Y."/>
        </authorList>
    </citation>
    <scope>NUCLEOTIDE SEQUENCE</scope>
    <source>
        <strain evidence="2">Zg-Y786</strain>
    </source>
</reference>
<dbReference type="Proteomes" id="UP001139168">
    <property type="component" value="Unassembled WGS sequence"/>
</dbReference>
<proteinExistence type="predicted"/>
<name>A0ABS8GGD5_9MICC</name>
<keyword evidence="3" id="KW-1185">Reference proteome</keyword>
<dbReference type="InterPro" id="IPR029044">
    <property type="entry name" value="Nucleotide-diphossugar_trans"/>
</dbReference>
<dbReference type="Pfam" id="PF00535">
    <property type="entry name" value="Glycos_transf_2"/>
    <property type="match status" value="1"/>
</dbReference>
<evidence type="ECO:0000313" key="2">
    <source>
        <dbReference type="EMBL" id="MCC3264896.1"/>
    </source>
</evidence>
<dbReference type="PANTHER" id="PTHR43685">
    <property type="entry name" value="GLYCOSYLTRANSFERASE"/>
    <property type="match status" value="1"/>
</dbReference>